<evidence type="ECO:0000256" key="1">
    <source>
        <dbReference type="SAM" id="Coils"/>
    </source>
</evidence>
<evidence type="ECO:0000259" key="6">
    <source>
        <dbReference type="SMART" id="SM01216"/>
    </source>
</evidence>
<sequence>MWWRSCRLRRRSKDCVRPQHPIETSFGSSGKAAGMAAAACMRVDGPLPLHHFTTSFSSPSPGFIAATPSTFASSTSPSLDNGDPHYLDGFVAHPLLSLGLAMASSLPAMGATPTDSTSSPWRFVWAFLVGLLATALFFRSVLPRLPRILFRGKLRIRRAGIRGIRGIEYRSKGFHNDSAAFSRHEDQLELKVQRIYASYHLPYFLCRAQDQPSVIPRKSSAIITIHVQGVGVRLPRSSHHKHHHKHAQHPPKHREHATSPAHSPAHSPAALSWEQQEELRLQRLMSSPSLSPTAEAPASLHLLPSPTHASAHLDHQLQSPAPPPGSGLYLTFHRAGLMSLHSVLGLASWFRTSVIPRITSLVLRAFRAALYLLTSSIPVLTSLVSVEIDRIEVYVQEAEAVARIGRAGLTFSMSPGSATEADRSKSASNEDAATDRASPSSFFDAMRMMPTRMGSGARGVASYLVAGMSPSYVKAHIRVDSIELFEANFKPSSKSNPNSRVSSRRNSDAASSRSPARATSPSYAESGPFSPSQSDAAMDTTQDDPSLPVDDSIDSGYRPRGPPRRRSNSASRLSRMSSTSLRGFADRWADWALEPLVDSDFHADSGWTRKHLSDDFPSDKVHTIPTSARILSINGVTELTASILMGSNLALGGDKTLSAKLTLGAAVLRLDAAYRALRVVEGRKSHETNFANSPGGDQKGTHPPHPRHPRPPGMRHSSPAATALHMISSLSLSLPSVRVMASSETMLLAAAPHTEGMGQDSSAASSPPARQFAVNLAGFSVDLKHSDPRDLIHRRWLGTCGLAKKKSAGRSNRSKKPSANDKSSDLVAASPFGSVAIDHRRVFLVDISLASLEVHCREHARSQGSRLLFVGDLSIESRSSWTPFGLLATCPESARMLLSGDPNEHVAAVETSVGGVESNVTLEDITALIQIANEVHRQRHAMRSASASDKPRRPRAGGKGVPRLPRIAAGLHIKRISLVLDASCRSQAERRTPRFSKDDGPCSRQLILSVPNIDLMFFGEYRDEYVKRPIAEKRAAYKALKADTLEWPISGKEMCKAVGKTKTEPKRSPQVSVATLTAEPEAVTPGVSEPEQQRYNETNLTMEETLRRMQELQQHEPSRADKPPATARRPSIRDAMSKTGKVRLPGYTRKSSMAAETRFNLRYQFETCLAVDAVELFLSLNSAASSAKDRFVRPASATARSSPSRGTSQHHLLAMHSFEVHGLGRVPGNAEPRGSALCDERISLSAADAVAEFRANIEDVDIEAWQPRALDTYADIAATIVRAKQDSTMAGREGQADESANHPMRNHSKSVHEPKPLVERLPGGLALYISIGRTIAHLGGPDHRIEDDVARGVGFEAERIVLEYAAVTETKTNASTLKTNWGARTALELSEDLQLQAVSLATRHGRVGLARVVLHEAGFFPILDASLATQQHTEGTASEPFARAKAPAGLAAKEAPDGETLDRPATSLLAEGVWNFDKSDERVHQSTQHRPRFRQQDRSNFIFFLPYAAVKAVVRPPHAENKAGLAGTSEDEVFITTENTNLLAFKIDILHTYCILLALATFKDLAQSARRPDGGLGTNQEGTPAHAPARHHRPSISYRFDIKEVHTFVTLPRAVRIFIRVRRLEVRSNPQDGLAVSIETAMGAVESPKQIKGDAWEEAVRLRDWKVMLPPKRSDGKLQIKVNGDAALIRIPYGYAVNPIIDNTSVAIKATKQIVHQFLKSQDDSIITPYAEEPKLLPDIDINIRVLTLEAQDDPFETKLNLIWRAGLAENSARDERESAFAAKAEELGATKMPHSSTSFRSGRSNVSLGSSIASADSDSEDVSSFTSHDTRFTASKQQHVSYEEARMALDAFNSSSWVRRYTNARSEQIRRQEAVLKNIYGRFPLSRSHDELPINVLPIGKAAPLVRSTMYRVGLNVGQAHFPIDQLRDFIHKKGAGMPKDTPFSLLVPLHVKWEMEEWRVTLRDYPMPLLHVPPTHRSESDARKAWCFEGDIVIAEQLGGPESIRHVPAVVVPAATGRPDAVEYGIVIPKVAMPVKMYGTPTVRLRTPFPTRLVWGQSIQPTIQDVMRVIDGITPPPHDPSPKLGFWDKLPLILHGHLNIKLEDEGGFNIHLKGGRDPYGIQGQDAGWVKSWKGGVEIRIGYDNPQKEVFQILSHEYVLAVPDLTDYVDHAATGILGGDQHGNSQQSSRDGDESYHDSYDRKSLGASFTSSMHRYMKDPTFRKIVIKLTNGVRWGAGLHGVRWGAGLHGERTCDDETCPRRPKCKGEPFYRECRIFERIDHWKVVTKTREYFDSLPEDERRDSYRGWRSHHLHFSLSVFSPKNGISGYGGQQSHASRLDAVNNFYFTPLAWAHFWAWMRLFNSAMSLPIRTGQLFPESPPPSPKFGRFLGTIKYRIDLEPLFITHQYRQFNKEDWARGLRTHVGIKARINAFTLDMHQRQQEMVKERPELGEPRIVFHKPFYEAEVSCESIDLKTFAAQMRDDCEIPSVLDEQEVGESIFDDLFAQDAPIPDDELEWVDMNDLVELDSQAIKDPSPKIRMYPAMKCPQFNYYRKVDSKRERRAKETQDRAANGKRSREQGSDLEELLSKLERSKFGGEKSHVCMVGQNDKPYGVQRKIAQDRLKTIRSEIDRVLNSSDDGSAESESHSEGVEDQQERLNELHGRERILSGFIAHLGRLQEDTDRIERAKAEGTPAPKRSGTIDRNFTLNATDLASLYRDLGMFDNRYIAHNPTLFFSNTTRTLLLKYYYSSRLRRGYAHHMTATAVRYIRDLLKKKDKAGRPSAMKMNDYLDAGRSTQHLTPSTEGANGLDILHEMLDDMINHMRGKDGYSKSGWGTRNEGEEDEGLEAGMRPTDGISDDFNVAKSNVCVLLKPQIVLRSDVDDNSTVIVSALRTRLQNYTVQDESCAEDSVNATVLRRNFFALDSLQCWHPNARSNSTYVVEARAERHGFVALPLEALVDMHGQCRDFERIVPHTNASMYYDKFNKLRLSDSSRSVSTFRKDGKPVQDHLHHHMDMILLNCPRFSVSANSEHFAALYNVVTDLILYRDPAHRDHAKRLEEMMFSYDFTDVSGLADIVTALQVRIREAQTLIEQYRAVADRLNERGRADYVAVLRDALELITELNLIMEAITTSQDSKGGADREKKSALRFMTQAQEVAWNMIGDEAGELVTKLALRGISFSWLNKADNSAANTLAIQDLQALSVDPNAMFAEIIAKYLRAPDHPMAKEGRFLDAMWSVLPPVGGISIVDMFEFNLHPVKIQIELVVGRKIMDYVFGTKRQREKQEEEQRRLEDQTRRQEKAIAKKKSPLARLLGGRKNLTGSASSQTSRRPSTNASSRNASTVDLASRNASTTDLLSVGRPSSDGSREDDADSVSGRTRVATGGASTGTAKASLKSRPGTPASGKDAGSDDERRGDQFAIAQRNAAEMRSRASAYRTFVYVKISQTIFCLSYKGEKEKSITDLYDLVFRTPNFEYHNSTFGYVDLADTFKKDVFKAAWNQKSTLLRDIITHRPNRKRNAIESIRAIRQASKARESLAPLDIAVEPPTPAGRSSFDGSSHLVESPTDTFSYRGGEAYGDDGQSIDSQALEADGDGDGSRSEEGLQRPEHVRQGTGQTLAGQIRDEWGRNNELEAAAHASTPSLASSDERRDSVGEVDAMLHLHTPRRESADPEPGRRFPGLRRLSFGGDSPATERGEALSMASAGSSPYLQLPPGAASRRASLASSRSHSPSFKLNKLLPRSLRRRASTSAPGRNGTSPADEEQHMQRETSSDYSASIRSTH</sequence>
<keyword evidence="7" id="KW-0418">Kinase</keyword>
<protein>
    <submittedName>
        <fullName evidence="7">Serine/threonine protein kinase</fullName>
    </submittedName>
</protein>
<feature type="region of interest" description="Disordered" evidence="2">
    <location>
        <begin position="1109"/>
        <end position="1135"/>
    </location>
</feature>
<feature type="region of interest" description="Disordered" evidence="2">
    <location>
        <begin position="415"/>
        <end position="438"/>
    </location>
</feature>
<feature type="compositionally biased region" description="Basic and acidic residues" evidence="2">
    <location>
        <begin position="2559"/>
        <end position="2570"/>
    </location>
</feature>
<feature type="compositionally biased region" description="Low complexity" evidence="2">
    <location>
        <begin position="3715"/>
        <end position="3734"/>
    </location>
</feature>
<reference evidence="8" key="1">
    <citation type="journal article" date="2013" name="Genome Announc.">
        <title>Genome sequence of the basidiomycetous yeast Pseudozyma antarctica T-34, a producer of the glycolipid biosurfactants mannosylerythritol lipids.</title>
        <authorList>
            <person name="Morita T."/>
            <person name="Koike H."/>
            <person name="Koyama Y."/>
            <person name="Hagiwara H."/>
            <person name="Ito E."/>
            <person name="Fukuoka T."/>
            <person name="Imura T."/>
            <person name="Machida M."/>
            <person name="Kitamoto D."/>
        </authorList>
    </citation>
    <scope>NUCLEOTIDE SEQUENCE [LARGE SCALE GENOMIC DNA]</scope>
    <source>
        <strain evidence="8">T-34</strain>
    </source>
</reference>
<feature type="region of interest" description="Disordered" evidence="2">
    <location>
        <begin position="685"/>
        <end position="718"/>
    </location>
</feature>
<dbReference type="STRING" id="1151754.M9LTR9"/>
<dbReference type="OrthoDB" id="1562405at2759"/>
<feature type="coiled-coil region" evidence="1">
    <location>
        <begin position="3080"/>
        <end position="3107"/>
    </location>
</feature>
<proteinExistence type="predicted"/>
<feature type="compositionally biased region" description="Basic and acidic residues" evidence="2">
    <location>
        <begin position="3285"/>
        <end position="3305"/>
    </location>
</feature>
<feature type="compositionally biased region" description="Low complexity" evidence="2">
    <location>
        <begin position="508"/>
        <end position="522"/>
    </location>
</feature>
<organism evidence="7 8">
    <name type="scientific">Pseudozyma antarctica (strain T-34)</name>
    <name type="common">Yeast</name>
    <name type="synonym">Candida antarctica</name>
    <dbReference type="NCBI Taxonomy" id="1151754"/>
    <lineage>
        <taxon>Eukaryota</taxon>
        <taxon>Fungi</taxon>
        <taxon>Dikarya</taxon>
        <taxon>Basidiomycota</taxon>
        <taxon>Ustilaginomycotina</taxon>
        <taxon>Ustilaginomycetes</taxon>
        <taxon>Ustilaginales</taxon>
        <taxon>Ustilaginaceae</taxon>
        <taxon>Moesziomyces</taxon>
    </lineage>
</organism>
<keyword evidence="3" id="KW-0472">Membrane</keyword>
<feature type="domain" description="FMP27 SW motif-containing RBG unit" evidence="5">
    <location>
        <begin position="1845"/>
        <end position="1948"/>
    </location>
</feature>
<dbReference type="EMBL" id="DF196772">
    <property type="protein sequence ID" value="GAC72219.1"/>
    <property type="molecule type" value="Genomic_DNA"/>
</dbReference>
<evidence type="ECO:0000259" key="4">
    <source>
        <dbReference type="SMART" id="SM01214"/>
    </source>
</evidence>
<dbReference type="InterPro" id="IPR019449">
    <property type="entry name" value="FMP27_WPPW_RBG"/>
</dbReference>
<feature type="compositionally biased region" description="Polar residues" evidence="2">
    <location>
        <begin position="3750"/>
        <end position="3760"/>
    </location>
</feature>
<feature type="compositionally biased region" description="Low complexity" evidence="2">
    <location>
        <begin position="258"/>
        <end position="270"/>
    </location>
</feature>
<name>M9LTR9_PSEA3</name>
<feature type="compositionally biased region" description="Polar residues" evidence="2">
    <location>
        <begin position="3774"/>
        <end position="3784"/>
    </location>
</feature>
<feature type="region of interest" description="Disordered" evidence="2">
    <location>
        <begin position="234"/>
        <end position="272"/>
    </location>
</feature>
<feature type="region of interest" description="Disordered" evidence="2">
    <location>
        <begin position="939"/>
        <end position="961"/>
    </location>
</feature>
<keyword evidence="3" id="KW-0812">Transmembrane</keyword>
<feature type="compositionally biased region" description="Basic and acidic residues" evidence="2">
    <location>
        <begin position="3764"/>
        <end position="3773"/>
    </location>
</feature>
<dbReference type="InterPro" id="IPR019441">
    <property type="entry name" value="FMP27/BLTP2/Hobbit_GFWDK_RBG"/>
</dbReference>
<feature type="compositionally biased region" description="Basic and acidic residues" evidence="2">
    <location>
        <begin position="2646"/>
        <end position="2655"/>
    </location>
</feature>
<feature type="compositionally biased region" description="Basic and acidic residues" evidence="2">
    <location>
        <begin position="3598"/>
        <end position="3613"/>
    </location>
</feature>
<feature type="compositionally biased region" description="Polar residues" evidence="2">
    <location>
        <begin position="3322"/>
        <end position="3358"/>
    </location>
</feature>
<feature type="transmembrane region" description="Helical" evidence="3">
    <location>
        <begin position="123"/>
        <end position="142"/>
    </location>
</feature>
<feature type="region of interest" description="Disordered" evidence="2">
    <location>
        <begin position="2834"/>
        <end position="2854"/>
    </location>
</feature>
<feature type="compositionally biased region" description="Basic residues" evidence="2">
    <location>
        <begin position="236"/>
        <end position="255"/>
    </location>
</feature>
<dbReference type="Proteomes" id="UP000011976">
    <property type="component" value="Unassembled WGS sequence"/>
</dbReference>
<feature type="compositionally biased region" description="Low complexity" evidence="2">
    <location>
        <begin position="491"/>
        <end position="501"/>
    </location>
</feature>
<keyword evidence="1" id="KW-0175">Coiled coil</keyword>
<feature type="compositionally biased region" description="Basic and acidic residues" evidence="2">
    <location>
        <begin position="2191"/>
        <end position="2200"/>
    </location>
</feature>
<feature type="region of interest" description="Disordered" evidence="2">
    <location>
        <begin position="3542"/>
        <end position="3621"/>
    </location>
</feature>
<feature type="compositionally biased region" description="Polar residues" evidence="2">
    <location>
        <begin position="529"/>
        <end position="544"/>
    </location>
</feature>
<feature type="region of interest" description="Disordered" evidence="2">
    <location>
        <begin position="3663"/>
        <end position="3784"/>
    </location>
</feature>
<feature type="region of interest" description="Disordered" evidence="2">
    <location>
        <begin position="3282"/>
        <end position="3417"/>
    </location>
</feature>
<dbReference type="PANTHER" id="PTHR15678:SF6">
    <property type="entry name" value="BRIDGE-LIKE LIPID TRANSFER PROTEIN FAMILY MEMBER 2"/>
    <property type="match status" value="1"/>
</dbReference>
<feature type="compositionally biased region" description="Basic and acidic residues" evidence="2">
    <location>
        <begin position="1109"/>
        <end position="1122"/>
    </location>
</feature>
<dbReference type="SMART" id="SM01214">
    <property type="entry name" value="Fmp27_GFWDK"/>
    <property type="match status" value="1"/>
</dbReference>
<feature type="region of interest" description="Disordered" evidence="2">
    <location>
        <begin position="2178"/>
        <end position="2200"/>
    </location>
</feature>
<dbReference type="PANTHER" id="PTHR15678">
    <property type="entry name" value="ANTIGEN MLAA-22-RELATED"/>
    <property type="match status" value="1"/>
</dbReference>
<evidence type="ECO:0000313" key="8">
    <source>
        <dbReference type="Proteomes" id="UP000011976"/>
    </source>
</evidence>
<evidence type="ECO:0000259" key="5">
    <source>
        <dbReference type="SMART" id="SM01215"/>
    </source>
</evidence>
<gene>
    <name evidence="7" type="ORF">PANT_6d00127</name>
</gene>
<feature type="compositionally biased region" description="Low complexity" evidence="2">
    <location>
        <begin position="3379"/>
        <end position="3396"/>
    </location>
</feature>
<dbReference type="Pfam" id="PF10344">
    <property type="entry name" value="Hobbit"/>
    <property type="match status" value="1"/>
</dbReference>
<feature type="compositionally biased region" description="Basic and acidic residues" evidence="2">
    <location>
        <begin position="3667"/>
        <end position="3678"/>
    </location>
</feature>
<dbReference type="InterPro" id="IPR045167">
    <property type="entry name" value="Hobbit"/>
</dbReference>
<feature type="region of interest" description="Disordered" evidence="2">
    <location>
        <begin position="1060"/>
        <end position="1091"/>
    </location>
</feature>
<dbReference type="SMART" id="SM01215">
    <property type="entry name" value="Fmp27_SW"/>
    <property type="match status" value="1"/>
</dbReference>
<feature type="region of interest" description="Disordered" evidence="2">
    <location>
        <begin position="1286"/>
        <end position="1312"/>
    </location>
</feature>
<accession>M9LTR9</accession>
<evidence type="ECO:0000256" key="3">
    <source>
        <dbReference type="SAM" id="Phobius"/>
    </source>
</evidence>
<feature type="region of interest" description="Disordered" evidence="2">
    <location>
        <begin position="2559"/>
        <end position="2585"/>
    </location>
</feature>
<dbReference type="SMART" id="SM01216">
    <property type="entry name" value="Fmp27_WPPW"/>
    <property type="match status" value="1"/>
</dbReference>
<feature type="domain" description="FMP27/BLTP2/Hobbit GFWDK motif-containing RBG unit" evidence="4">
    <location>
        <begin position="1966"/>
        <end position="2123"/>
    </location>
</feature>
<feature type="region of interest" description="Disordered" evidence="2">
    <location>
        <begin position="2635"/>
        <end position="2655"/>
    </location>
</feature>
<keyword evidence="7" id="KW-0808">Transferase</keyword>
<dbReference type="InterPro" id="IPR019415">
    <property type="entry name" value="FMP27_SW_RBG"/>
</dbReference>
<feature type="domain" description="FMP27 WPPW motif-containing RBG unit" evidence="6">
    <location>
        <begin position="2426"/>
        <end position="2961"/>
    </location>
</feature>
<feature type="compositionally biased region" description="Polar residues" evidence="2">
    <location>
        <begin position="426"/>
        <end position="438"/>
    </location>
</feature>
<feature type="region of interest" description="Disordered" evidence="2">
    <location>
        <begin position="1811"/>
        <end position="1831"/>
    </location>
</feature>
<keyword evidence="3" id="KW-1133">Transmembrane helix</keyword>
<evidence type="ECO:0000256" key="2">
    <source>
        <dbReference type="SAM" id="MobiDB-lite"/>
    </source>
</evidence>
<evidence type="ECO:0000313" key="7">
    <source>
        <dbReference type="EMBL" id="GAC72219.1"/>
    </source>
</evidence>
<keyword evidence="7" id="KW-0723">Serine/threonine-protein kinase</keyword>
<dbReference type="GO" id="GO:0004674">
    <property type="term" value="F:protein serine/threonine kinase activity"/>
    <property type="evidence" value="ECO:0007669"/>
    <property type="project" value="UniProtKB-KW"/>
</dbReference>
<feature type="region of interest" description="Disordered" evidence="2">
    <location>
        <begin position="489"/>
        <end position="576"/>
    </location>
</feature>